<name>A0ABN4Y898_NEIMU</name>
<keyword evidence="3" id="KW-1185">Reference proteome</keyword>
<protein>
    <submittedName>
        <fullName evidence="2">Uncharacterized protein</fullName>
    </submittedName>
</protein>
<reference evidence="3" key="1">
    <citation type="submission" date="2017-03" db="EMBL/GenBank/DDBJ databases">
        <title>FDA dAtabase for Regulatory Grade micrObial Sequences (FDA-ARGOS): Supporting development and validation of Infectious Disease Dx tests.</title>
        <authorList>
            <person name="Campos J."/>
            <person name="Goldberg B."/>
            <person name="Tallon L."/>
            <person name="Sadzewicz L."/>
            <person name="Sengamalay N."/>
            <person name="Ott S."/>
            <person name="Godinez A."/>
            <person name="Nagaraj S."/>
            <person name="Vyas G."/>
            <person name="Aluvathingal J."/>
            <person name="Nadendla S."/>
            <person name="Geyer C."/>
            <person name="Nandy P."/>
            <person name="Hobson J."/>
            <person name="Sichtig H."/>
        </authorList>
    </citation>
    <scope>NUCLEOTIDE SEQUENCE [LARGE SCALE GENOMIC DNA]</scope>
    <source>
        <strain evidence="3">FDAARGOS_260</strain>
    </source>
</reference>
<keyword evidence="1" id="KW-1133">Transmembrane helix</keyword>
<dbReference type="Proteomes" id="UP000191272">
    <property type="component" value="Chromosome"/>
</dbReference>
<proteinExistence type="predicted"/>
<accession>A0ABN4Y898</accession>
<gene>
    <name evidence="2" type="ORF">A6J88_12485</name>
</gene>
<evidence type="ECO:0000313" key="3">
    <source>
        <dbReference type="Proteomes" id="UP000191272"/>
    </source>
</evidence>
<keyword evidence="1" id="KW-0812">Transmembrane</keyword>
<feature type="transmembrane region" description="Helical" evidence="1">
    <location>
        <begin position="18"/>
        <end position="37"/>
    </location>
</feature>
<evidence type="ECO:0000256" key="1">
    <source>
        <dbReference type="SAM" id="Phobius"/>
    </source>
</evidence>
<keyword evidence="1" id="KW-0472">Membrane</keyword>
<evidence type="ECO:0000313" key="2">
    <source>
        <dbReference type="EMBL" id="ARC52268.1"/>
    </source>
</evidence>
<dbReference type="EMBL" id="CP020452">
    <property type="protein sequence ID" value="ARC52268.1"/>
    <property type="molecule type" value="Genomic_DNA"/>
</dbReference>
<organism evidence="2 3">
    <name type="scientific">Neisseria mucosa</name>
    <dbReference type="NCBI Taxonomy" id="488"/>
    <lineage>
        <taxon>Bacteria</taxon>
        <taxon>Pseudomonadati</taxon>
        <taxon>Pseudomonadota</taxon>
        <taxon>Betaproteobacteria</taxon>
        <taxon>Neisseriales</taxon>
        <taxon>Neisseriaceae</taxon>
        <taxon>Neisseria</taxon>
    </lineage>
</organism>
<feature type="transmembrane region" description="Helical" evidence="1">
    <location>
        <begin position="49"/>
        <end position="66"/>
    </location>
</feature>
<sequence length="68" mass="7840">MPISGYCLYVYNHNVIKYHPYFCFILNTSSLIFDIVMNSILLTGLFQRLLIALFALAAVWGVYFWAVA</sequence>